<keyword evidence="1" id="KW-0732">Signal</keyword>
<name>A0A9W6NXA5_9PSEU</name>
<dbReference type="RefSeq" id="WP_037048049.1">
    <property type="nucleotide sequence ID" value="NZ_BAAAUZ010000018.1"/>
</dbReference>
<sequence>MIRVTSAVLGGIALTALAGGVAHAAPVIAEPPTEPGPAVAGNPLWATDHVPVPVDDPTFGVFDAIAPVHGLVGGIN</sequence>
<evidence type="ECO:0000313" key="3">
    <source>
        <dbReference type="Proteomes" id="UP001143463"/>
    </source>
</evidence>
<dbReference type="EMBL" id="BSFQ01000014">
    <property type="protein sequence ID" value="GLL12523.1"/>
    <property type="molecule type" value="Genomic_DNA"/>
</dbReference>
<reference evidence="2" key="1">
    <citation type="journal article" date="2014" name="Int. J. Syst. Evol. Microbiol.">
        <title>Complete genome sequence of Corynebacterium casei LMG S-19264T (=DSM 44701T), isolated from a smear-ripened cheese.</title>
        <authorList>
            <consortium name="US DOE Joint Genome Institute (JGI-PGF)"/>
            <person name="Walter F."/>
            <person name="Albersmeier A."/>
            <person name="Kalinowski J."/>
            <person name="Ruckert C."/>
        </authorList>
    </citation>
    <scope>NUCLEOTIDE SEQUENCE</scope>
    <source>
        <strain evidence="2">VKM Ac-1069</strain>
    </source>
</reference>
<organism evidence="2 3">
    <name type="scientific">Pseudonocardia halophobica</name>
    <dbReference type="NCBI Taxonomy" id="29401"/>
    <lineage>
        <taxon>Bacteria</taxon>
        <taxon>Bacillati</taxon>
        <taxon>Actinomycetota</taxon>
        <taxon>Actinomycetes</taxon>
        <taxon>Pseudonocardiales</taxon>
        <taxon>Pseudonocardiaceae</taxon>
        <taxon>Pseudonocardia</taxon>
    </lineage>
</organism>
<feature type="chain" id="PRO_5040838966" evidence="1">
    <location>
        <begin position="25"/>
        <end position="76"/>
    </location>
</feature>
<dbReference type="AlphaFoldDB" id="A0A9W6NXA5"/>
<evidence type="ECO:0000256" key="1">
    <source>
        <dbReference type="SAM" id="SignalP"/>
    </source>
</evidence>
<accession>A0A9W6NXA5</accession>
<reference evidence="2" key="2">
    <citation type="submission" date="2023-01" db="EMBL/GenBank/DDBJ databases">
        <authorList>
            <person name="Sun Q."/>
            <person name="Evtushenko L."/>
        </authorList>
    </citation>
    <scope>NUCLEOTIDE SEQUENCE</scope>
    <source>
        <strain evidence="2">VKM Ac-1069</strain>
    </source>
</reference>
<protein>
    <submittedName>
        <fullName evidence="2">Uncharacterized protein</fullName>
    </submittedName>
</protein>
<evidence type="ECO:0000313" key="2">
    <source>
        <dbReference type="EMBL" id="GLL12523.1"/>
    </source>
</evidence>
<comment type="caution">
    <text evidence="2">The sequence shown here is derived from an EMBL/GenBank/DDBJ whole genome shotgun (WGS) entry which is preliminary data.</text>
</comment>
<proteinExistence type="predicted"/>
<gene>
    <name evidence="2" type="ORF">GCM10017577_36640</name>
</gene>
<feature type="signal peptide" evidence="1">
    <location>
        <begin position="1"/>
        <end position="24"/>
    </location>
</feature>
<dbReference type="Proteomes" id="UP001143463">
    <property type="component" value="Unassembled WGS sequence"/>
</dbReference>
<keyword evidence="3" id="KW-1185">Reference proteome</keyword>